<proteinExistence type="predicted"/>
<dbReference type="Proteomes" id="UP001211872">
    <property type="component" value="Chromosome"/>
</dbReference>
<keyword evidence="1" id="KW-0732">Signal</keyword>
<organism evidence="2 3">
    <name type="scientific">Hymenobacter yonginensis</name>
    <dbReference type="NCBI Taxonomy" id="748197"/>
    <lineage>
        <taxon>Bacteria</taxon>
        <taxon>Pseudomonadati</taxon>
        <taxon>Bacteroidota</taxon>
        <taxon>Cytophagia</taxon>
        <taxon>Cytophagales</taxon>
        <taxon>Hymenobacteraceae</taxon>
        <taxon>Hymenobacter</taxon>
    </lineage>
</organism>
<feature type="chain" id="PRO_5046526530" evidence="1">
    <location>
        <begin position="21"/>
        <end position="198"/>
    </location>
</feature>
<protein>
    <submittedName>
        <fullName evidence="2">Uncharacterized protein</fullName>
    </submittedName>
</protein>
<dbReference type="RefSeq" id="WP_270127213.1">
    <property type="nucleotide sequence ID" value="NZ_CP115396.1"/>
</dbReference>
<name>A0ABY7PNH3_9BACT</name>
<accession>A0ABY7PNH3</accession>
<feature type="signal peptide" evidence="1">
    <location>
        <begin position="1"/>
        <end position="20"/>
    </location>
</feature>
<keyword evidence="3" id="KW-1185">Reference proteome</keyword>
<sequence>MKYFLLFGGCALLAPAPLHAQKATPYKPGYVVSLAGDTVRGYVLPPTARTMGMSLRFRLQPTDPDILYPLKTVRGAGLQAGKTYRVRKLQPVVGRDTLRLLFQPLAVGSLTLYRLDYEIRNSDASALNGTRYENTFYYLEQGNNALVLVQAGSFRQVFGGLLATCAPGPVTGRFDEANLRRLVSLYNACGGSPPATRP</sequence>
<dbReference type="EMBL" id="CP115396">
    <property type="protein sequence ID" value="WBO84664.1"/>
    <property type="molecule type" value="Genomic_DNA"/>
</dbReference>
<evidence type="ECO:0000313" key="3">
    <source>
        <dbReference type="Proteomes" id="UP001211872"/>
    </source>
</evidence>
<evidence type="ECO:0000313" key="2">
    <source>
        <dbReference type="EMBL" id="WBO84664.1"/>
    </source>
</evidence>
<gene>
    <name evidence="2" type="ORF">O9Z63_00130</name>
</gene>
<reference evidence="2 3" key="1">
    <citation type="journal article" date="2011" name="Int. J. Syst. Evol. Microbiol.">
        <title>Hymenobacter yonginensis sp. nov., isolated from a mesotrophic artificial lake.</title>
        <authorList>
            <person name="Joung Y."/>
            <person name="Cho S.H."/>
            <person name="Kim H."/>
            <person name="Kim S.B."/>
            <person name="Joh K."/>
        </authorList>
    </citation>
    <scope>NUCLEOTIDE SEQUENCE [LARGE SCALE GENOMIC DNA]</scope>
    <source>
        <strain evidence="2 3">KCTC 22745</strain>
    </source>
</reference>
<evidence type="ECO:0000256" key="1">
    <source>
        <dbReference type="SAM" id="SignalP"/>
    </source>
</evidence>